<organism evidence="3 4">
    <name type="scientific">Moritella marina ATCC 15381</name>
    <dbReference type="NCBI Taxonomy" id="1202962"/>
    <lineage>
        <taxon>Bacteria</taxon>
        <taxon>Pseudomonadati</taxon>
        <taxon>Pseudomonadota</taxon>
        <taxon>Gammaproteobacteria</taxon>
        <taxon>Alteromonadales</taxon>
        <taxon>Moritellaceae</taxon>
        <taxon>Moritella</taxon>
    </lineage>
</organism>
<dbReference type="Pfam" id="PF13505">
    <property type="entry name" value="OMP_b-brl"/>
    <property type="match status" value="1"/>
</dbReference>
<gene>
    <name evidence="3" type="ORF">FR932_05780</name>
</gene>
<name>A0A5J6WUW9_MORMI</name>
<evidence type="ECO:0000313" key="3">
    <source>
        <dbReference type="EMBL" id="QFI40222.1"/>
    </source>
</evidence>
<accession>A0A5J6WUW9</accession>
<dbReference type="RefSeq" id="WP_151676848.1">
    <property type="nucleotide sequence ID" value="NZ_ALOE01000004.1"/>
</dbReference>
<dbReference type="Gene3D" id="2.40.160.20">
    <property type="match status" value="1"/>
</dbReference>
<feature type="domain" description="Outer membrane protein beta-barrel" evidence="2">
    <location>
        <begin position="12"/>
        <end position="114"/>
    </location>
</feature>
<keyword evidence="1" id="KW-0732">Signal</keyword>
<dbReference type="InterPro" id="IPR011250">
    <property type="entry name" value="OMP/PagP_B-barrel"/>
</dbReference>
<dbReference type="EMBL" id="CP044399">
    <property type="protein sequence ID" value="QFI40222.1"/>
    <property type="molecule type" value="Genomic_DNA"/>
</dbReference>
<proteinExistence type="predicted"/>
<dbReference type="KEGG" id="mmaa:FR932_05780"/>
<reference evidence="3 4" key="1">
    <citation type="submission" date="2019-09" db="EMBL/GenBank/DDBJ databases">
        <title>Hybrid Assembly of the complete Genome of the Deep-Sea Bacterium Moritella marina from long Nanopore and Illumina reads.</title>
        <authorList>
            <person name="Magin S."/>
            <person name="Georgoulis A."/>
            <person name="Papadimitriou K."/>
            <person name="Iliakis G."/>
            <person name="Vorgias C.E."/>
        </authorList>
    </citation>
    <scope>NUCLEOTIDE SEQUENCE [LARGE SCALE GENOMIC DNA]</scope>
    <source>
        <strain evidence="3 4">MP-1</strain>
    </source>
</reference>
<dbReference type="InterPro" id="IPR027385">
    <property type="entry name" value="Beta-barrel_OMP"/>
</dbReference>
<evidence type="ECO:0000259" key="2">
    <source>
        <dbReference type="Pfam" id="PF13505"/>
    </source>
</evidence>
<evidence type="ECO:0000256" key="1">
    <source>
        <dbReference type="ARBA" id="ARBA00022729"/>
    </source>
</evidence>
<evidence type="ECO:0000313" key="4">
    <source>
        <dbReference type="Proteomes" id="UP000327424"/>
    </source>
</evidence>
<sequence>MNETVSDYFWSPTAASLSANLGYTFRNGLRPFGVIGVSSIELGQPYLTNLEDDSVGFRYGFGLEYAPEGLYGLSARVGYEIDIFGVDLTDPTYNYTEVRSYTLSSFYVSASYKF</sequence>
<keyword evidence="4" id="KW-1185">Reference proteome</keyword>
<dbReference type="Proteomes" id="UP000327424">
    <property type="component" value="Chromosome"/>
</dbReference>
<dbReference type="SUPFAM" id="SSF56925">
    <property type="entry name" value="OMPA-like"/>
    <property type="match status" value="1"/>
</dbReference>
<dbReference type="OrthoDB" id="6214129at2"/>
<dbReference type="AlphaFoldDB" id="A0A5J6WUW9"/>
<protein>
    <submittedName>
        <fullName evidence="3">Porin family protein</fullName>
    </submittedName>
</protein>